<organism evidence="1 2">
    <name type="scientific">Carnegiea gigantea</name>
    <dbReference type="NCBI Taxonomy" id="171969"/>
    <lineage>
        <taxon>Eukaryota</taxon>
        <taxon>Viridiplantae</taxon>
        <taxon>Streptophyta</taxon>
        <taxon>Embryophyta</taxon>
        <taxon>Tracheophyta</taxon>
        <taxon>Spermatophyta</taxon>
        <taxon>Magnoliopsida</taxon>
        <taxon>eudicotyledons</taxon>
        <taxon>Gunneridae</taxon>
        <taxon>Pentapetalae</taxon>
        <taxon>Caryophyllales</taxon>
        <taxon>Cactineae</taxon>
        <taxon>Cactaceae</taxon>
        <taxon>Cactoideae</taxon>
        <taxon>Echinocereeae</taxon>
        <taxon>Carnegiea</taxon>
    </lineage>
</organism>
<evidence type="ECO:0000313" key="1">
    <source>
        <dbReference type="EMBL" id="KAJ8439291.1"/>
    </source>
</evidence>
<reference evidence="1" key="1">
    <citation type="submission" date="2022-04" db="EMBL/GenBank/DDBJ databases">
        <title>Carnegiea gigantea Genome sequencing and assembly v2.</title>
        <authorList>
            <person name="Copetti D."/>
            <person name="Sanderson M.J."/>
            <person name="Burquez A."/>
            <person name="Wojciechowski M.F."/>
        </authorList>
    </citation>
    <scope>NUCLEOTIDE SEQUENCE</scope>
    <source>
        <strain evidence="1">SGP5-SGP5p</strain>
        <tissue evidence="1">Aerial part</tissue>
    </source>
</reference>
<gene>
    <name evidence="1" type="ORF">Cgig2_018068</name>
</gene>
<keyword evidence="2" id="KW-1185">Reference proteome</keyword>
<name>A0A9Q1QF65_9CARY</name>
<comment type="caution">
    <text evidence="1">The sequence shown here is derived from an EMBL/GenBank/DDBJ whole genome shotgun (WGS) entry which is preliminary data.</text>
</comment>
<evidence type="ECO:0000313" key="2">
    <source>
        <dbReference type="Proteomes" id="UP001153076"/>
    </source>
</evidence>
<dbReference type="AlphaFoldDB" id="A0A9Q1QF65"/>
<accession>A0A9Q1QF65</accession>
<sequence length="260" mass="28378">MATCSSSITDGSAESDGANNHDLANFSTKACLAKVSATKKSAVRACVVTEGSPTTRGVICSLLRDPLAAVDPRALSEAKRSTDHRSWAGPLVSWPFEEGGPVLRVQGKTAEGSVSGRFLLESPHACSALPSGAARSWLGSALQWLAWPQGATTSPALILHVTKERQLRPKGKRKHTRRMLFLSLYYLGHKRGNRPRMVVLPNNVVEIASRFHLNLGRRSKRISDRLLVVPVGKMPLTHLSVHEKKVTFPIFNLTSFLWPS</sequence>
<dbReference type="Proteomes" id="UP001153076">
    <property type="component" value="Unassembled WGS sequence"/>
</dbReference>
<proteinExistence type="predicted"/>
<protein>
    <submittedName>
        <fullName evidence="1">Uncharacterized protein</fullName>
    </submittedName>
</protein>
<dbReference type="EMBL" id="JAKOGI010000224">
    <property type="protein sequence ID" value="KAJ8439291.1"/>
    <property type="molecule type" value="Genomic_DNA"/>
</dbReference>